<name>A0A8W8LJH1_MAGGI</name>
<dbReference type="FunFam" id="2.60.120.260:FF:000049">
    <property type="entry name" value="Beta-galactosidase"/>
    <property type="match status" value="1"/>
</dbReference>
<dbReference type="Pfam" id="PF21317">
    <property type="entry name" value="BetaGal_ABD_1"/>
    <property type="match status" value="1"/>
</dbReference>
<dbReference type="InterPro" id="IPR031330">
    <property type="entry name" value="Gly_Hdrlase_35_cat"/>
</dbReference>
<protein>
    <recommendedName>
        <fullName evidence="5">Beta-galactosidase</fullName>
        <ecNumber evidence="5">3.2.1.23</ecNumber>
    </recommendedName>
</protein>
<organism evidence="10 11">
    <name type="scientific">Magallana gigas</name>
    <name type="common">Pacific oyster</name>
    <name type="synonym">Crassostrea gigas</name>
    <dbReference type="NCBI Taxonomy" id="29159"/>
    <lineage>
        <taxon>Eukaryota</taxon>
        <taxon>Metazoa</taxon>
        <taxon>Spiralia</taxon>
        <taxon>Lophotrochozoa</taxon>
        <taxon>Mollusca</taxon>
        <taxon>Bivalvia</taxon>
        <taxon>Autobranchia</taxon>
        <taxon>Pteriomorphia</taxon>
        <taxon>Ostreida</taxon>
        <taxon>Ostreoidea</taxon>
        <taxon>Ostreidae</taxon>
        <taxon>Magallana</taxon>
    </lineage>
</organism>
<evidence type="ECO:0000256" key="5">
    <source>
        <dbReference type="RuleBase" id="RU000675"/>
    </source>
</evidence>
<evidence type="ECO:0000259" key="9">
    <source>
        <dbReference type="Pfam" id="PF21467"/>
    </source>
</evidence>
<dbReference type="EC" id="3.2.1.23" evidence="5"/>
<evidence type="ECO:0000313" key="11">
    <source>
        <dbReference type="Proteomes" id="UP000005408"/>
    </source>
</evidence>
<evidence type="ECO:0000313" key="10">
    <source>
        <dbReference type="EnsemblMetazoa" id="G28347.2:cds"/>
    </source>
</evidence>
<feature type="domain" description="Glycoside hydrolase 35 catalytic" evidence="7">
    <location>
        <begin position="17"/>
        <end position="332"/>
    </location>
</feature>
<dbReference type="InterPro" id="IPR001944">
    <property type="entry name" value="Glycoside_Hdrlase_35"/>
</dbReference>
<dbReference type="GO" id="GO:0005975">
    <property type="term" value="P:carbohydrate metabolic process"/>
    <property type="evidence" value="ECO:0007669"/>
    <property type="project" value="InterPro"/>
</dbReference>
<dbReference type="PROSITE" id="PS01182">
    <property type="entry name" value="GLYCOSYL_HYDROL_F35"/>
    <property type="match status" value="1"/>
</dbReference>
<dbReference type="PRINTS" id="PR00742">
    <property type="entry name" value="GLHYDRLASE35"/>
</dbReference>
<sequence>MTEVYCSTGALTFKDGNFILDGKPLRIFSGTMHYFRVVPAYWRDRFRKMRACGLNTVETYVPWNLHEEYPGEFNYSGILDVREFIRQAGEEGLFVIFRPGPYICAEWDWGGMPSWLLKDPDIKVRSNYPPYVEAVRRFYNDLIPRITDLQRSNGGPIIAVQVENEFGSYSTEVDHLHTIREILLNNGIKELLLTSENIFGLQRAPFYKYALPTANFPSMEDGSKLFRMIREWSPEFPLMVMEFWPGWFDHWGQPHKGLDIPAFEACLSGVLDAGGSFNMYMFHGGTNFGFMAGANYFEGSHYKPDVTSYDYDAPLSEAGDITPKYMRAREIILEKGLKPQGITSLPEIPPNLPKKAYGKIAVSQYLDFRTVLSLMTAITSTEPALMENLDYHQGYGQCFGYVLYQAEIQAGTELSFTDIPKDRAQVFVNGEEKAVLNWLSTDKKINLGQISDGSSLEILVENHGRVNYIEYGSNRFNEERKGICGSVKLDEKEIKQWRIFPLDFKSKFLDSLHRCSNWKSPVEGVRGPLVAKTTLHIDSSPCDTFLDMKGWNKGIVIVNNFNLGRYWKVGPTRTLYIPAPLLKQGQNEILIFEQHESCGTVSFIDAPLLGEKVVTKEVDSACYPTESV</sequence>
<dbReference type="InterPro" id="IPR019801">
    <property type="entry name" value="Glyco_hydro_35_CS"/>
</dbReference>
<dbReference type="SUPFAM" id="SSF49785">
    <property type="entry name" value="Galactose-binding domain-like"/>
    <property type="match status" value="1"/>
</dbReference>
<dbReference type="Pfam" id="PF01301">
    <property type="entry name" value="Glyco_hydro_35"/>
    <property type="match status" value="1"/>
</dbReference>
<feature type="active site" description="Proton donor" evidence="4">
    <location>
        <position position="165"/>
    </location>
</feature>
<dbReference type="GO" id="GO:0004565">
    <property type="term" value="F:beta-galactosidase activity"/>
    <property type="evidence" value="ECO:0007669"/>
    <property type="project" value="UniProtKB-EC"/>
</dbReference>
<comment type="catalytic activity">
    <reaction evidence="5">
        <text>Hydrolysis of terminal non-reducing beta-D-galactose residues in beta-D-galactosides.</text>
        <dbReference type="EC" id="3.2.1.23"/>
    </reaction>
</comment>
<dbReference type="SUPFAM" id="SSF51445">
    <property type="entry name" value="(Trans)glycosidases"/>
    <property type="match status" value="1"/>
</dbReference>
<dbReference type="Gene3D" id="2.60.120.260">
    <property type="entry name" value="Galactose-binding domain-like"/>
    <property type="match status" value="2"/>
</dbReference>
<keyword evidence="2 5" id="KW-0378">Hydrolase</keyword>
<dbReference type="InterPro" id="IPR048912">
    <property type="entry name" value="BetaGal1-like_ABD1"/>
</dbReference>
<dbReference type="OrthoDB" id="1657402at2759"/>
<evidence type="ECO:0000259" key="7">
    <source>
        <dbReference type="Pfam" id="PF01301"/>
    </source>
</evidence>
<dbReference type="PIRSF" id="PIRSF006336">
    <property type="entry name" value="B-gal"/>
    <property type="match status" value="1"/>
</dbReference>
<proteinExistence type="inferred from homology"/>
<evidence type="ECO:0000256" key="1">
    <source>
        <dbReference type="ARBA" id="ARBA00009809"/>
    </source>
</evidence>
<dbReference type="InterPro" id="IPR017853">
    <property type="entry name" value="GH"/>
</dbReference>
<dbReference type="OMA" id="FYVEWSS"/>
<comment type="similarity">
    <text evidence="1 6">Belongs to the glycosyl hydrolase 35 family.</text>
</comment>
<dbReference type="AlphaFoldDB" id="A0A8W8LJH1"/>
<dbReference type="EnsemblMetazoa" id="G28347.2">
    <property type="protein sequence ID" value="G28347.2:cds"/>
    <property type="gene ID" value="G28347"/>
</dbReference>
<dbReference type="PANTHER" id="PTHR23421">
    <property type="entry name" value="BETA-GALACTOSIDASE RELATED"/>
    <property type="match status" value="1"/>
</dbReference>
<dbReference type="InterPro" id="IPR008979">
    <property type="entry name" value="Galactose-bd-like_sf"/>
</dbReference>
<accession>A0A8W8LJH1</accession>
<feature type="active site" description="Nucleophile" evidence="4">
    <location>
        <position position="242"/>
    </location>
</feature>
<dbReference type="InterPro" id="IPR048913">
    <property type="entry name" value="BetaGal_gal-bd"/>
</dbReference>
<evidence type="ECO:0000256" key="3">
    <source>
        <dbReference type="ARBA" id="ARBA00023295"/>
    </source>
</evidence>
<evidence type="ECO:0000256" key="4">
    <source>
        <dbReference type="PIRSR" id="PIRSR006336-1"/>
    </source>
</evidence>
<dbReference type="FunFam" id="3.20.20.80:FF:000115">
    <property type="entry name" value="Beta-galactosidase"/>
    <property type="match status" value="1"/>
</dbReference>
<dbReference type="InterPro" id="IPR026283">
    <property type="entry name" value="B-gal_1-like"/>
</dbReference>
<dbReference type="Pfam" id="PF21467">
    <property type="entry name" value="BetaGal_gal-bd"/>
    <property type="match status" value="1"/>
</dbReference>
<keyword evidence="11" id="KW-1185">Reference proteome</keyword>
<evidence type="ECO:0000256" key="6">
    <source>
        <dbReference type="RuleBase" id="RU003679"/>
    </source>
</evidence>
<evidence type="ECO:0000256" key="2">
    <source>
        <dbReference type="ARBA" id="ARBA00022801"/>
    </source>
</evidence>
<dbReference type="Proteomes" id="UP000005408">
    <property type="component" value="Unassembled WGS sequence"/>
</dbReference>
<feature type="domain" description="Beta-galactosidase 1-like first all-beta" evidence="8">
    <location>
        <begin position="396"/>
        <end position="503"/>
    </location>
</feature>
<dbReference type="Gene3D" id="3.20.20.80">
    <property type="entry name" value="Glycosidases"/>
    <property type="match status" value="1"/>
</dbReference>
<feature type="domain" description="Beta-galactosidase galactose-binding" evidence="9">
    <location>
        <begin position="528"/>
        <end position="587"/>
    </location>
</feature>
<evidence type="ECO:0000259" key="8">
    <source>
        <dbReference type="Pfam" id="PF21317"/>
    </source>
</evidence>
<keyword evidence="3 5" id="KW-0326">Glycosidase</keyword>
<reference evidence="10" key="1">
    <citation type="submission" date="2022-08" db="UniProtKB">
        <authorList>
            <consortium name="EnsemblMetazoa"/>
        </authorList>
    </citation>
    <scope>IDENTIFICATION</scope>
    <source>
        <strain evidence="10">05x7-T-G4-1.051#20</strain>
    </source>
</reference>